<proteinExistence type="predicted"/>
<keyword evidence="2" id="KW-0732">Signal</keyword>
<feature type="signal peptide" evidence="2">
    <location>
        <begin position="1"/>
        <end position="19"/>
    </location>
</feature>
<feature type="compositionally biased region" description="Polar residues" evidence="1">
    <location>
        <begin position="495"/>
        <end position="504"/>
    </location>
</feature>
<gene>
    <name evidence="3" type="ORF">DAPPUDRAFT_329969</name>
</gene>
<dbReference type="Proteomes" id="UP000000305">
    <property type="component" value="Unassembled WGS sequence"/>
</dbReference>
<dbReference type="EMBL" id="GL732653">
    <property type="protein sequence ID" value="EFX68529.1"/>
    <property type="molecule type" value="Genomic_DNA"/>
</dbReference>
<reference evidence="3 4" key="1">
    <citation type="journal article" date="2011" name="Science">
        <title>The ecoresponsive genome of Daphnia pulex.</title>
        <authorList>
            <person name="Colbourne J.K."/>
            <person name="Pfrender M.E."/>
            <person name="Gilbert D."/>
            <person name="Thomas W.K."/>
            <person name="Tucker A."/>
            <person name="Oakley T.H."/>
            <person name="Tokishita S."/>
            <person name="Aerts A."/>
            <person name="Arnold G.J."/>
            <person name="Basu M.K."/>
            <person name="Bauer D.J."/>
            <person name="Caceres C.E."/>
            <person name="Carmel L."/>
            <person name="Casola C."/>
            <person name="Choi J.H."/>
            <person name="Detter J.C."/>
            <person name="Dong Q."/>
            <person name="Dusheyko S."/>
            <person name="Eads B.D."/>
            <person name="Frohlich T."/>
            <person name="Geiler-Samerotte K.A."/>
            <person name="Gerlach D."/>
            <person name="Hatcher P."/>
            <person name="Jogdeo S."/>
            <person name="Krijgsveld J."/>
            <person name="Kriventseva E.V."/>
            <person name="Kultz D."/>
            <person name="Laforsch C."/>
            <person name="Lindquist E."/>
            <person name="Lopez J."/>
            <person name="Manak J.R."/>
            <person name="Muller J."/>
            <person name="Pangilinan J."/>
            <person name="Patwardhan R.P."/>
            <person name="Pitluck S."/>
            <person name="Pritham E.J."/>
            <person name="Rechtsteiner A."/>
            <person name="Rho M."/>
            <person name="Rogozin I.B."/>
            <person name="Sakarya O."/>
            <person name="Salamov A."/>
            <person name="Schaack S."/>
            <person name="Shapiro H."/>
            <person name="Shiga Y."/>
            <person name="Skalitzky C."/>
            <person name="Smith Z."/>
            <person name="Souvorov A."/>
            <person name="Sung W."/>
            <person name="Tang Z."/>
            <person name="Tsuchiya D."/>
            <person name="Tu H."/>
            <person name="Vos H."/>
            <person name="Wang M."/>
            <person name="Wolf Y.I."/>
            <person name="Yamagata H."/>
            <person name="Yamada T."/>
            <person name="Ye Y."/>
            <person name="Shaw J.R."/>
            <person name="Andrews J."/>
            <person name="Crease T.J."/>
            <person name="Tang H."/>
            <person name="Lucas S.M."/>
            <person name="Robertson H.M."/>
            <person name="Bork P."/>
            <person name="Koonin E.V."/>
            <person name="Zdobnov E.M."/>
            <person name="Grigoriev I.V."/>
            <person name="Lynch M."/>
            <person name="Boore J.L."/>
        </authorList>
    </citation>
    <scope>NUCLEOTIDE SEQUENCE [LARGE SCALE GENOMIC DNA]</scope>
</reference>
<dbReference type="KEGG" id="dpx:DAPPUDRAFT_329969"/>
<dbReference type="AlphaFoldDB" id="E9HI66"/>
<evidence type="ECO:0000313" key="3">
    <source>
        <dbReference type="EMBL" id="EFX68529.1"/>
    </source>
</evidence>
<feature type="region of interest" description="Disordered" evidence="1">
    <location>
        <begin position="470"/>
        <end position="504"/>
    </location>
</feature>
<sequence length="649" mass="72776">MKFYFILLLVFSCCNFCYGEDSSKLRVICIVSDETAPITEKEDLSLDEVCSDVLYNIPLKKQSLFWQNAVHASDPVSSFRHRHPALRLYVSVHDSFLATMSLSEATFLVTFLKKMNSSGLDVIVNPETNLAVLSSVLHNYQQMMSGNSFGLSITVDSRVDISQIAEHGIESLVDNVFFVPNTVTSKDHEEINIPSVNELSTNKLMIGLSSVVFVVPDSEKRSKIPSFSELCSGSNLNQWKPKIQPDDQVVWKHSEKKWKFAMQMGLAVANQMKKIRRNNSRAGILLFDVPFRFEDNPICSRHRTLFIDSLREAVGRHGYGTGRRRVKRDPTESLALTTKPQMKLIGESSRLDKVLVFAVGDEDEQFRKHYRIHDEDSLLKSPVDHIVLGYDDSGTIYDIYQPMPREISQASLLNTIHRYYVDKILGGGGGNVFGAVQLHPPNILVYPEASGNHPVPILVTWVRVGSPVARLTPRKTRKQSSTTSSTTSIPSTTQRMGTDSQNPSQRYFPAGLMEILNFKSRPSATTTTRQSTAMRQTTTKPLVPMNPQARVGDSIDASLHVTKITLPEMIPSPQTAPSSTLLLLANEQESKLPSTNRMASRSKRQLLCNGESAYSYLSCKARNRRFVDTQFKRPISKAQFAMSAKSRLF</sequence>
<keyword evidence="4" id="KW-1185">Reference proteome</keyword>
<evidence type="ECO:0000313" key="4">
    <source>
        <dbReference type="Proteomes" id="UP000000305"/>
    </source>
</evidence>
<evidence type="ECO:0000256" key="2">
    <source>
        <dbReference type="SAM" id="SignalP"/>
    </source>
</evidence>
<dbReference type="InParanoid" id="E9HI66"/>
<dbReference type="OrthoDB" id="6345212at2759"/>
<protein>
    <submittedName>
        <fullName evidence="3">Uncharacterized protein</fullName>
    </submittedName>
</protein>
<dbReference type="HOGENOM" id="CLU_422283_0_0_1"/>
<feature type="compositionally biased region" description="Low complexity" evidence="1">
    <location>
        <begin position="479"/>
        <end position="494"/>
    </location>
</feature>
<organism evidence="3 4">
    <name type="scientific">Daphnia pulex</name>
    <name type="common">Water flea</name>
    <dbReference type="NCBI Taxonomy" id="6669"/>
    <lineage>
        <taxon>Eukaryota</taxon>
        <taxon>Metazoa</taxon>
        <taxon>Ecdysozoa</taxon>
        <taxon>Arthropoda</taxon>
        <taxon>Crustacea</taxon>
        <taxon>Branchiopoda</taxon>
        <taxon>Diplostraca</taxon>
        <taxon>Cladocera</taxon>
        <taxon>Anomopoda</taxon>
        <taxon>Daphniidae</taxon>
        <taxon>Daphnia</taxon>
    </lineage>
</organism>
<accession>E9HI66</accession>
<name>E9HI66_DAPPU</name>
<evidence type="ECO:0000256" key="1">
    <source>
        <dbReference type="SAM" id="MobiDB-lite"/>
    </source>
</evidence>
<feature type="chain" id="PRO_5003238144" evidence="2">
    <location>
        <begin position="20"/>
        <end position="649"/>
    </location>
</feature>